<accession>A0A327WHW3</accession>
<evidence type="ECO:0000313" key="2">
    <source>
        <dbReference type="Proteomes" id="UP000248790"/>
    </source>
</evidence>
<dbReference type="RefSeq" id="WP_111631568.1">
    <property type="nucleotide sequence ID" value="NZ_QLMC01000017.1"/>
</dbReference>
<evidence type="ECO:0000313" key="1">
    <source>
        <dbReference type="EMBL" id="RAJ90014.1"/>
    </source>
</evidence>
<proteinExistence type="predicted"/>
<dbReference type="EMBL" id="QLMC01000017">
    <property type="protein sequence ID" value="RAJ90014.1"/>
    <property type="molecule type" value="Genomic_DNA"/>
</dbReference>
<comment type="caution">
    <text evidence="1">The sequence shown here is derived from an EMBL/GenBank/DDBJ whole genome shotgun (WGS) entry which is preliminary data.</text>
</comment>
<sequence>MFLYFSYLSSDGEVLPHTLYADQLEIHLDTLNSFVAFGKVLVAAYLIDDEGHRTDLPIEAFDGWPIADHVLNLQEQYQLVLTT</sequence>
<dbReference type="Proteomes" id="UP000248790">
    <property type="component" value="Unassembled WGS sequence"/>
</dbReference>
<reference evidence="1 2" key="1">
    <citation type="submission" date="2018-06" db="EMBL/GenBank/DDBJ databases">
        <title>Genomic Encyclopedia of Archaeal and Bacterial Type Strains, Phase II (KMG-II): from individual species to whole genera.</title>
        <authorList>
            <person name="Goeker M."/>
        </authorList>
    </citation>
    <scope>NUCLEOTIDE SEQUENCE [LARGE SCALE GENOMIC DNA]</scope>
    <source>
        <strain evidence="1 2">DSM 21851</strain>
    </source>
</reference>
<dbReference type="AlphaFoldDB" id="A0A327WHW3"/>
<name>A0A327WHW3_LARAB</name>
<organism evidence="1 2">
    <name type="scientific">Larkinella arboricola</name>
    <dbReference type="NCBI Taxonomy" id="643671"/>
    <lineage>
        <taxon>Bacteria</taxon>
        <taxon>Pseudomonadati</taxon>
        <taxon>Bacteroidota</taxon>
        <taxon>Cytophagia</taxon>
        <taxon>Cytophagales</taxon>
        <taxon>Spirosomataceae</taxon>
        <taxon>Larkinella</taxon>
    </lineage>
</organism>
<protein>
    <submittedName>
        <fullName evidence="1">Uncharacterized protein</fullName>
    </submittedName>
</protein>
<keyword evidence="2" id="KW-1185">Reference proteome</keyword>
<gene>
    <name evidence="1" type="ORF">LX87_05580</name>
</gene>
<dbReference type="OrthoDB" id="963735at2"/>